<evidence type="ECO:0000256" key="7">
    <source>
        <dbReference type="SAM" id="MobiDB-lite"/>
    </source>
</evidence>
<dbReference type="GO" id="GO:0007155">
    <property type="term" value="P:cell adhesion"/>
    <property type="evidence" value="ECO:0007669"/>
    <property type="project" value="UniProtKB-KW"/>
</dbReference>
<dbReference type="PANTHER" id="PTHR12316">
    <property type="entry name" value="NINJURIN-RELATED"/>
    <property type="match status" value="1"/>
</dbReference>
<feature type="compositionally biased region" description="Polar residues" evidence="7">
    <location>
        <begin position="12"/>
        <end position="26"/>
    </location>
</feature>
<feature type="region of interest" description="Disordered" evidence="7">
    <location>
        <begin position="1"/>
        <end position="28"/>
    </location>
</feature>
<feature type="transmembrane region" description="Helical" evidence="8">
    <location>
        <begin position="115"/>
        <end position="136"/>
    </location>
</feature>
<sequence>MDSREVKISLEDSPSSEGSFASTTSGPCCDLGSDLEVEIHGEEEDKPVENMALKSPSDLQKSKNAKKKCSSQLSGGNSYATNKNVAEGLMDIALLSANANQLRFLITYNDKASTYIYSMIMVILSLVLQLLVGIMLIFKRRLKRTQSQSYERMNDLLVMGVFMITVVNIMLAAFTTTDGNAH</sequence>
<dbReference type="RefSeq" id="XP_017037620.1">
    <property type="nucleotide sequence ID" value="XM_017182131.2"/>
</dbReference>
<evidence type="ECO:0000256" key="2">
    <source>
        <dbReference type="ARBA" id="ARBA00008141"/>
    </source>
</evidence>
<evidence type="ECO:0000256" key="3">
    <source>
        <dbReference type="ARBA" id="ARBA00022692"/>
    </source>
</evidence>
<evidence type="ECO:0000313" key="9">
    <source>
        <dbReference type="Proteomes" id="UP001652661"/>
    </source>
</evidence>
<proteinExistence type="inferred from homology"/>
<dbReference type="AlphaFoldDB" id="A0A6P4J9N9"/>
<protein>
    <submittedName>
        <fullName evidence="10">Ninjurin-B</fullName>
    </submittedName>
</protein>
<evidence type="ECO:0000313" key="10">
    <source>
        <dbReference type="RefSeq" id="XP_017037620.1"/>
    </source>
</evidence>
<keyword evidence="9" id="KW-1185">Reference proteome</keyword>
<keyword evidence="3 8" id="KW-0812">Transmembrane</keyword>
<dbReference type="PANTHER" id="PTHR12316:SF1">
    <property type="entry name" value="NINJURIN-B"/>
    <property type="match status" value="1"/>
</dbReference>
<comment type="similarity">
    <text evidence="2">Belongs to the ninjurin family.</text>
</comment>
<feature type="region of interest" description="Disordered" evidence="7">
    <location>
        <begin position="42"/>
        <end position="77"/>
    </location>
</feature>
<dbReference type="GO" id="GO:0042246">
    <property type="term" value="P:tissue regeneration"/>
    <property type="evidence" value="ECO:0007669"/>
    <property type="project" value="InterPro"/>
</dbReference>
<dbReference type="InterPro" id="IPR007007">
    <property type="entry name" value="Ninjurin"/>
</dbReference>
<gene>
    <name evidence="10" type="primary">NijB</name>
</gene>
<dbReference type="Pfam" id="PF04923">
    <property type="entry name" value="Ninjurin"/>
    <property type="match status" value="1"/>
</dbReference>
<dbReference type="OrthoDB" id="6114058at2759"/>
<dbReference type="Proteomes" id="UP001652661">
    <property type="component" value="Chromosome 3L"/>
</dbReference>
<evidence type="ECO:0000256" key="8">
    <source>
        <dbReference type="SAM" id="Phobius"/>
    </source>
</evidence>
<dbReference type="GO" id="GO:0016020">
    <property type="term" value="C:membrane"/>
    <property type="evidence" value="ECO:0007669"/>
    <property type="project" value="UniProtKB-SubCell"/>
</dbReference>
<comment type="subcellular location">
    <subcellularLocation>
        <location evidence="1">Membrane</location>
        <topology evidence="1">Multi-pass membrane protein</topology>
    </subcellularLocation>
</comment>
<feature type="transmembrane region" description="Helical" evidence="8">
    <location>
        <begin position="156"/>
        <end position="174"/>
    </location>
</feature>
<feature type="compositionally biased region" description="Basic and acidic residues" evidence="7">
    <location>
        <begin position="1"/>
        <end position="10"/>
    </location>
</feature>
<accession>A0A6P4J9N9</accession>
<name>A0A6P4J9N9_DROKI</name>
<evidence type="ECO:0000256" key="5">
    <source>
        <dbReference type="ARBA" id="ARBA00022989"/>
    </source>
</evidence>
<dbReference type="OMA" id="NYMRTNE"/>
<reference evidence="10" key="1">
    <citation type="submission" date="2025-08" db="UniProtKB">
        <authorList>
            <consortium name="RefSeq"/>
        </authorList>
    </citation>
    <scope>IDENTIFICATION</scope>
    <source>
        <strain evidence="10">14028-0561.14</strain>
        <tissue evidence="10">Whole fly</tissue>
    </source>
</reference>
<evidence type="ECO:0000256" key="4">
    <source>
        <dbReference type="ARBA" id="ARBA00022889"/>
    </source>
</evidence>
<organism evidence="9 10">
    <name type="scientific">Drosophila kikkawai</name>
    <name type="common">Fruit fly</name>
    <dbReference type="NCBI Taxonomy" id="30033"/>
    <lineage>
        <taxon>Eukaryota</taxon>
        <taxon>Metazoa</taxon>
        <taxon>Ecdysozoa</taxon>
        <taxon>Arthropoda</taxon>
        <taxon>Hexapoda</taxon>
        <taxon>Insecta</taxon>
        <taxon>Pterygota</taxon>
        <taxon>Neoptera</taxon>
        <taxon>Endopterygota</taxon>
        <taxon>Diptera</taxon>
        <taxon>Brachycera</taxon>
        <taxon>Muscomorpha</taxon>
        <taxon>Ephydroidea</taxon>
        <taxon>Drosophilidae</taxon>
        <taxon>Drosophila</taxon>
        <taxon>Sophophora</taxon>
    </lineage>
</organism>
<keyword evidence="5 8" id="KW-1133">Transmembrane helix</keyword>
<keyword evidence="6 8" id="KW-0472">Membrane</keyword>
<keyword evidence="4" id="KW-0130">Cell adhesion</keyword>
<evidence type="ECO:0000256" key="1">
    <source>
        <dbReference type="ARBA" id="ARBA00004141"/>
    </source>
</evidence>
<evidence type="ECO:0000256" key="6">
    <source>
        <dbReference type="ARBA" id="ARBA00023136"/>
    </source>
</evidence>